<evidence type="ECO:0000313" key="10">
    <source>
        <dbReference type="EMBL" id="NDY89958.1"/>
    </source>
</evidence>
<dbReference type="Pfam" id="PF00460">
    <property type="entry name" value="Flg_bb_rod"/>
    <property type="match status" value="1"/>
</dbReference>
<feature type="domain" description="Flagellar basal-body/hook protein C-terminal" evidence="7">
    <location>
        <begin position="377"/>
        <end position="422"/>
    </location>
</feature>
<dbReference type="InterPro" id="IPR001444">
    <property type="entry name" value="Flag_bb_rod_N"/>
</dbReference>
<comment type="caution">
    <text evidence="10">The sequence shown here is derived from an EMBL/GenBank/DDBJ whole genome shotgun (WGS) entry which is preliminary data.</text>
</comment>
<dbReference type="InterPro" id="IPR037058">
    <property type="entry name" value="Falgellar_hook_FlgE_sf"/>
</dbReference>
<evidence type="ECO:0000259" key="7">
    <source>
        <dbReference type="Pfam" id="PF06429"/>
    </source>
</evidence>
<dbReference type="InterPro" id="IPR020013">
    <property type="entry name" value="Flagellar_FlgE/F/G"/>
</dbReference>
<dbReference type="GO" id="GO:0005829">
    <property type="term" value="C:cytosol"/>
    <property type="evidence" value="ECO:0007669"/>
    <property type="project" value="TreeGrafter"/>
</dbReference>
<dbReference type="NCBIfam" id="TIGR03506">
    <property type="entry name" value="FlgEFG_subfam"/>
    <property type="match status" value="1"/>
</dbReference>
<dbReference type="Pfam" id="PF22692">
    <property type="entry name" value="LlgE_F_G_D1"/>
    <property type="match status" value="1"/>
</dbReference>
<keyword evidence="10" id="KW-0282">Flagellum</keyword>
<feature type="domain" description="Flagellar hook protein FlgE D2" evidence="8">
    <location>
        <begin position="162"/>
        <end position="304"/>
    </location>
</feature>
<feature type="domain" description="Flagellar basal body rod protein N-terminal" evidence="6">
    <location>
        <begin position="6"/>
        <end position="33"/>
    </location>
</feature>
<dbReference type="InterPro" id="IPR053967">
    <property type="entry name" value="LlgE_F_G-like_D1"/>
</dbReference>
<feature type="domain" description="Flagellar hook protein FlgE/F/G-like D1" evidence="9">
    <location>
        <begin position="83"/>
        <end position="145"/>
    </location>
</feature>
<dbReference type="GO" id="GO:0009424">
    <property type="term" value="C:bacterial-type flagellum hook"/>
    <property type="evidence" value="ECO:0007669"/>
    <property type="project" value="TreeGrafter"/>
</dbReference>
<dbReference type="PROSITE" id="PS00588">
    <property type="entry name" value="FLAGELLA_BB_ROD"/>
    <property type="match status" value="1"/>
</dbReference>
<sequence>MSFQQGLSGLNATSRNLDVIGNNIANASTVGAKSSRAEFADLYAGAIGGSSGSQPGSGVRVAAVAQQFTQGNITATENPMDVAIDGQGFFKLSNGDDQIFYSRNGQFKLNEQGYMVNNDGLYLLGNPVDASGVPVSGVAEPMEIPTKGIQPRETDGIEIEFNLDSRASPTEPTDPTAPKIDFADSSTYNESTAVTVYDGLGQPIQLKYYFQKDATAANTWNVYVTANGETLSGTDAAPQPLAQQLVFTNNGNTITPNSLTLTDISPNPSNGVTYVPIDSLNVSLVGSTQFASEFSVTALSQTGYTTGQLAGVAIDDDGTVTARYTNGQKQNVGRIEIASFRNPQGLQPVGSNNWIETRESGEPVAGVPGTGNLGQIQAGAVEESNVDLTLELVGLITAQRNYQANAQTIKTQDQVMQTLMSMR</sequence>
<accession>A0A7C9TGW7</accession>
<dbReference type="PANTHER" id="PTHR30435">
    <property type="entry name" value="FLAGELLAR PROTEIN"/>
    <property type="match status" value="1"/>
</dbReference>
<dbReference type="InterPro" id="IPR010930">
    <property type="entry name" value="Flg_bb/hook_C_dom"/>
</dbReference>
<comment type="subcellular location">
    <subcellularLocation>
        <location evidence="1 5">Bacterial flagellum basal body</location>
    </subcellularLocation>
</comment>
<evidence type="ECO:0000259" key="6">
    <source>
        <dbReference type="Pfam" id="PF00460"/>
    </source>
</evidence>
<reference evidence="10 11" key="1">
    <citation type="submission" date="2020-02" db="EMBL/GenBank/DDBJ databases">
        <title>Ideonella bacterium strain TBM-1.</title>
        <authorList>
            <person name="Chen W.-M."/>
        </authorList>
    </citation>
    <scope>NUCLEOTIDE SEQUENCE [LARGE SCALE GENOMIC DNA]</scope>
    <source>
        <strain evidence="10 11">TBM-1</strain>
    </source>
</reference>
<dbReference type="InterPro" id="IPR019776">
    <property type="entry name" value="Flagellar_basal_body_rod_CS"/>
</dbReference>
<dbReference type="RefSeq" id="WP_163455794.1">
    <property type="nucleotide sequence ID" value="NZ_JAAGOH010000001.1"/>
</dbReference>
<dbReference type="NCBIfam" id="NF004238">
    <property type="entry name" value="PRK05682.1-1"/>
    <property type="match status" value="1"/>
</dbReference>
<keyword evidence="10" id="KW-0969">Cilium</keyword>
<evidence type="ECO:0000259" key="8">
    <source>
        <dbReference type="Pfam" id="PF07559"/>
    </source>
</evidence>
<dbReference type="InterPro" id="IPR037925">
    <property type="entry name" value="FlgE/F/G-like"/>
</dbReference>
<proteinExistence type="inferred from homology"/>
<evidence type="ECO:0000259" key="9">
    <source>
        <dbReference type="Pfam" id="PF22692"/>
    </source>
</evidence>
<name>A0A7C9TGW7_9BURK</name>
<comment type="function">
    <text evidence="5">A flexible structure which links the flagellar filament to the drive apparatus in the basal body.</text>
</comment>
<dbReference type="AlphaFoldDB" id="A0A7C9TGW7"/>
<dbReference type="Proteomes" id="UP000484255">
    <property type="component" value="Unassembled WGS sequence"/>
</dbReference>
<evidence type="ECO:0000256" key="5">
    <source>
        <dbReference type="RuleBase" id="RU362116"/>
    </source>
</evidence>
<keyword evidence="11" id="KW-1185">Reference proteome</keyword>
<dbReference type="PANTHER" id="PTHR30435:SF1">
    <property type="entry name" value="FLAGELLAR HOOK PROTEIN FLGE"/>
    <property type="match status" value="1"/>
</dbReference>
<dbReference type="GO" id="GO:0071978">
    <property type="term" value="P:bacterial-type flagellum-dependent swarming motility"/>
    <property type="evidence" value="ECO:0007669"/>
    <property type="project" value="TreeGrafter"/>
</dbReference>
<gene>
    <name evidence="10" type="ORF">G3A44_01980</name>
</gene>
<evidence type="ECO:0000313" key="11">
    <source>
        <dbReference type="Proteomes" id="UP000484255"/>
    </source>
</evidence>
<dbReference type="Gene3D" id="2.60.98.20">
    <property type="entry name" value="Flagellar hook protein FlgE"/>
    <property type="match status" value="1"/>
</dbReference>
<dbReference type="Pfam" id="PF07559">
    <property type="entry name" value="FlgE_D2"/>
    <property type="match status" value="1"/>
</dbReference>
<dbReference type="SUPFAM" id="SSF117143">
    <property type="entry name" value="Flagellar hook protein flgE"/>
    <property type="match status" value="1"/>
</dbReference>
<keyword evidence="4 5" id="KW-0975">Bacterial flagellum</keyword>
<comment type="similarity">
    <text evidence="2 5">Belongs to the flagella basal body rod proteins family.</text>
</comment>
<dbReference type="GO" id="GO:0009425">
    <property type="term" value="C:bacterial-type flagellum basal body"/>
    <property type="evidence" value="ECO:0007669"/>
    <property type="project" value="UniProtKB-SubCell"/>
</dbReference>
<evidence type="ECO:0000256" key="2">
    <source>
        <dbReference type="ARBA" id="ARBA00009677"/>
    </source>
</evidence>
<dbReference type="EMBL" id="JAAGOH010000001">
    <property type="protein sequence ID" value="NDY89958.1"/>
    <property type="molecule type" value="Genomic_DNA"/>
</dbReference>
<organism evidence="10 11">
    <name type="scientific">Ideonella livida</name>
    <dbReference type="NCBI Taxonomy" id="2707176"/>
    <lineage>
        <taxon>Bacteria</taxon>
        <taxon>Pseudomonadati</taxon>
        <taxon>Pseudomonadota</taxon>
        <taxon>Betaproteobacteria</taxon>
        <taxon>Burkholderiales</taxon>
        <taxon>Sphaerotilaceae</taxon>
        <taxon>Ideonella</taxon>
    </lineage>
</organism>
<evidence type="ECO:0000256" key="4">
    <source>
        <dbReference type="ARBA" id="ARBA00023143"/>
    </source>
</evidence>
<evidence type="ECO:0000256" key="1">
    <source>
        <dbReference type="ARBA" id="ARBA00004117"/>
    </source>
</evidence>
<dbReference type="InterPro" id="IPR011491">
    <property type="entry name" value="FlgE_D2"/>
</dbReference>
<keyword evidence="10" id="KW-0966">Cell projection</keyword>
<protein>
    <recommendedName>
        <fullName evidence="3 5">Flagellar hook protein FlgE</fullName>
    </recommendedName>
</protein>
<dbReference type="Pfam" id="PF06429">
    <property type="entry name" value="Flg_bbr_C"/>
    <property type="match status" value="1"/>
</dbReference>
<evidence type="ECO:0000256" key="3">
    <source>
        <dbReference type="ARBA" id="ARBA00019015"/>
    </source>
</evidence>